<evidence type="ECO:0000259" key="1">
    <source>
        <dbReference type="PROSITE" id="PS51186"/>
    </source>
</evidence>
<dbReference type="Gene3D" id="3.40.630.30">
    <property type="match status" value="1"/>
</dbReference>
<dbReference type="Proteomes" id="UP000054359">
    <property type="component" value="Unassembled WGS sequence"/>
</dbReference>
<dbReference type="EMBL" id="KK113449">
    <property type="protein sequence ID" value="KFM60235.1"/>
    <property type="molecule type" value="Genomic_DNA"/>
</dbReference>
<accession>A0A087T546</accession>
<dbReference type="GO" id="GO:0005634">
    <property type="term" value="C:nucleus"/>
    <property type="evidence" value="ECO:0007669"/>
    <property type="project" value="TreeGrafter"/>
</dbReference>
<dbReference type="Pfam" id="PF00583">
    <property type="entry name" value="Acetyltransf_1"/>
    <property type="match status" value="1"/>
</dbReference>
<dbReference type="GO" id="GO:0016747">
    <property type="term" value="F:acyltransferase activity, transferring groups other than amino-acyl groups"/>
    <property type="evidence" value="ECO:0007669"/>
    <property type="project" value="InterPro"/>
</dbReference>
<evidence type="ECO:0000313" key="3">
    <source>
        <dbReference type="Proteomes" id="UP000054359"/>
    </source>
</evidence>
<dbReference type="SUPFAM" id="SSF55729">
    <property type="entry name" value="Acyl-CoA N-acyltransferases (Nat)"/>
    <property type="match status" value="1"/>
</dbReference>
<dbReference type="InterPro" id="IPR052742">
    <property type="entry name" value="Mito_N-acetyltransferase"/>
</dbReference>
<gene>
    <name evidence="2" type="ORF">X975_25002</name>
</gene>
<proteinExistence type="predicted"/>
<dbReference type="PROSITE" id="PS51186">
    <property type="entry name" value="GNAT"/>
    <property type="match status" value="1"/>
</dbReference>
<dbReference type="AlphaFoldDB" id="A0A087T546"/>
<dbReference type="OMA" id="VCNCGYM"/>
<dbReference type="OrthoDB" id="10264707at2759"/>
<dbReference type="InterPro" id="IPR000182">
    <property type="entry name" value="GNAT_dom"/>
</dbReference>
<dbReference type="InterPro" id="IPR016181">
    <property type="entry name" value="Acyl_CoA_acyltransferase"/>
</dbReference>
<dbReference type="PANTHER" id="PTHR43138:SF1">
    <property type="entry name" value="N-ACETYLTRANSFERASE ACA1"/>
    <property type="match status" value="1"/>
</dbReference>
<sequence length="208" mass="24096">MSLQEYREMAYVISKDTSKMKQLSYLPKEIVLPKTNEKVILDSYKDTDYEALYKIFEEVVDEGQTYPQDEINKEQFQQYYLSHHVFVMRDSHNEKLMGAFYVKPNFPGRSSHICNAGFLVDSQHRKKGIGEVLFKNYLPIARDLGYEASFFNLVYASNQGSLKLCRKLGFKEIGIVPKAGKLKGLGYVDAYQFYYDLTNLAQETSLEN</sequence>
<reference evidence="2 3" key="1">
    <citation type="submission" date="2013-11" db="EMBL/GenBank/DDBJ databases">
        <title>Genome sequencing of Stegodyphus mimosarum.</title>
        <authorList>
            <person name="Bechsgaard J."/>
        </authorList>
    </citation>
    <scope>NUCLEOTIDE SEQUENCE [LARGE SCALE GENOMIC DNA]</scope>
</reference>
<dbReference type="PANTHER" id="PTHR43138">
    <property type="entry name" value="ACETYLTRANSFERASE, GNAT FAMILY"/>
    <property type="match status" value="1"/>
</dbReference>
<organism evidence="2 3">
    <name type="scientific">Stegodyphus mimosarum</name>
    <name type="common">African social velvet spider</name>
    <dbReference type="NCBI Taxonomy" id="407821"/>
    <lineage>
        <taxon>Eukaryota</taxon>
        <taxon>Metazoa</taxon>
        <taxon>Ecdysozoa</taxon>
        <taxon>Arthropoda</taxon>
        <taxon>Chelicerata</taxon>
        <taxon>Arachnida</taxon>
        <taxon>Araneae</taxon>
        <taxon>Araneomorphae</taxon>
        <taxon>Entelegynae</taxon>
        <taxon>Eresoidea</taxon>
        <taxon>Eresidae</taxon>
        <taxon>Stegodyphus</taxon>
    </lineage>
</organism>
<keyword evidence="3" id="KW-1185">Reference proteome</keyword>
<protein>
    <submittedName>
        <fullName evidence="2">L-azetidine-2-carboxylic acid acetyltransferase</fullName>
    </submittedName>
</protein>
<feature type="non-terminal residue" evidence="2">
    <location>
        <position position="208"/>
    </location>
</feature>
<dbReference type="STRING" id="407821.A0A087T546"/>
<keyword evidence="2" id="KW-0808">Transferase</keyword>
<feature type="domain" description="N-acetyltransferase" evidence="1">
    <location>
        <begin position="39"/>
        <end position="198"/>
    </location>
</feature>
<name>A0A087T546_STEMI</name>
<evidence type="ECO:0000313" key="2">
    <source>
        <dbReference type="EMBL" id="KFM60235.1"/>
    </source>
</evidence>